<reference evidence="11 12" key="1">
    <citation type="journal article" date="2015" name="Genome Announc.">
        <title>Expanding the biotechnology potential of lactobacilli through comparative genomics of 213 strains and associated genera.</title>
        <authorList>
            <person name="Sun Z."/>
            <person name="Harris H.M."/>
            <person name="McCann A."/>
            <person name="Guo C."/>
            <person name="Argimon S."/>
            <person name="Zhang W."/>
            <person name="Yang X."/>
            <person name="Jeffery I.B."/>
            <person name="Cooney J.C."/>
            <person name="Kagawa T.F."/>
            <person name="Liu W."/>
            <person name="Song Y."/>
            <person name="Salvetti E."/>
            <person name="Wrobel A."/>
            <person name="Rasinkangas P."/>
            <person name="Parkhill J."/>
            <person name="Rea M.C."/>
            <person name="O'Sullivan O."/>
            <person name="Ritari J."/>
            <person name="Douillard F.P."/>
            <person name="Paul Ross R."/>
            <person name="Yang R."/>
            <person name="Briner A.E."/>
            <person name="Felis G.E."/>
            <person name="de Vos W.M."/>
            <person name="Barrangou R."/>
            <person name="Klaenhammer T.R."/>
            <person name="Caufield P.W."/>
            <person name="Cui Y."/>
            <person name="Zhang H."/>
            <person name="O'Toole P.W."/>
        </authorList>
    </citation>
    <scope>NUCLEOTIDE SEQUENCE [LARGE SCALE GENOMIC DNA]</scope>
    <source>
        <strain evidence="11 12">DSM 18793</strain>
    </source>
</reference>
<evidence type="ECO:0000256" key="9">
    <source>
        <dbReference type="SAM" id="Phobius"/>
    </source>
</evidence>
<keyword evidence="7" id="KW-0407">Ion channel</keyword>
<dbReference type="Gene3D" id="1.20.120.350">
    <property type="entry name" value="Voltage-gated potassium channels. Chain C"/>
    <property type="match status" value="1"/>
</dbReference>
<feature type="transmembrane region" description="Helical" evidence="9">
    <location>
        <begin position="134"/>
        <end position="154"/>
    </location>
</feature>
<proteinExistence type="predicted"/>
<feature type="domain" description="Potassium channel" evidence="10">
    <location>
        <begin position="144"/>
        <end position="212"/>
    </location>
</feature>
<accession>A0A0R1UYY7</accession>
<dbReference type="RefSeq" id="WP_082603587.1">
    <property type="nucleotide sequence ID" value="NZ_AZGC01000010.1"/>
</dbReference>
<feature type="transmembrane region" description="Helical" evidence="9">
    <location>
        <begin position="183"/>
        <end position="203"/>
    </location>
</feature>
<evidence type="ECO:0000313" key="11">
    <source>
        <dbReference type="EMBL" id="KRL96328.1"/>
    </source>
</evidence>
<evidence type="ECO:0000256" key="6">
    <source>
        <dbReference type="ARBA" id="ARBA00023136"/>
    </source>
</evidence>
<dbReference type="PATRIC" id="fig|1423742.4.peg.343"/>
<keyword evidence="8" id="KW-0175">Coiled coil</keyword>
<keyword evidence="3 9" id="KW-0812">Transmembrane</keyword>
<dbReference type="STRING" id="417373.GCA_001570685_00629"/>
<dbReference type="Gene3D" id="1.10.287.70">
    <property type="match status" value="1"/>
</dbReference>
<keyword evidence="2" id="KW-0813">Transport</keyword>
<evidence type="ECO:0000259" key="10">
    <source>
        <dbReference type="Pfam" id="PF07885"/>
    </source>
</evidence>
<comment type="caution">
    <text evidence="11">The sequence shown here is derived from an EMBL/GenBank/DDBJ whole genome shotgun (WGS) entry which is preliminary data.</text>
</comment>
<dbReference type="Proteomes" id="UP000051084">
    <property type="component" value="Unassembled WGS sequence"/>
</dbReference>
<evidence type="ECO:0000256" key="2">
    <source>
        <dbReference type="ARBA" id="ARBA00022448"/>
    </source>
</evidence>
<organism evidence="11 12">
    <name type="scientific">Limosilactobacillus equigenerosi DSM 18793 = JCM 14505</name>
    <dbReference type="NCBI Taxonomy" id="1423742"/>
    <lineage>
        <taxon>Bacteria</taxon>
        <taxon>Bacillati</taxon>
        <taxon>Bacillota</taxon>
        <taxon>Bacilli</taxon>
        <taxon>Lactobacillales</taxon>
        <taxon>Lactobacillaceae</taxon>
        <taxon>Limosilactobacillus</taxon>
    </lineage>
</organism>
<dbReference type="GO" id="GO:0005249">
    <property type="term" value="F:voltage-gated potassium channel activity"/>
    <property type="evidence" value="ECO:0007669"/>
    <property type="project" value="InterPro"/>
</dbReference>
<evidence type="ECO:0000256" key="3">
    <source>
        <dbReference type="ARBA" id="ARBA00022692"/>
    </source>
</evidence>
<evidence type="ECO:0000313" key="12">
    <source>
        <dbReference type="Proteomes" id="UP000051084"/>
    </source>
</evidence>
<sequence length="243" mass="27505">MKKIVETVRTHRSVYIGYQVLMAFLAIVSIVMIVMDYSGELDIDTPPLIFVDYGIWGIFVVDYVIRFGAATSKRSFVIHHIADLLSIIPVSGLFDFFRMSRIGRALRIVHLLRLLRIVGLVGRLERFFQLRGMFYYLYLSMGTMLFTSGIFSISEHVSFMTGLWLSITTTMTVGYGDVAPVTVLGKVAAVIDMFLGIGFIGMLTSSITNVFSREETDVERLEKKIDLLTEEIKALKEQQSQDD</sequence>
<dbReference type="PANTHER" id="PTHR11537">
    <property type="entry name" value="VOLTAGE-GATED POTASSIUM CHANNEL"/>
    <property type="match status" value="1"/>
</dbReference>
<dbReference type="PANTHER" id="PTHR11537:SF254">
    <property type="entry name" value="POTASSIUM VOLTAGE-GATED CHANNEL PROTEIN SHAB"/>
    <property type="match status" value="1"/>
</dbReference>
<evidence type="ECO:0000256" key="1">
    <source>
        <dbReference type="ARBA" id="ARBA00004141"/>
    </source>
</evidence>
<gene>
    <name evidence="11" type="ORF">FC21_GL000329</name>
</gene>
<dbReference type="SUPFAM" id="SSF81324">
    <property type="entry name" value="Voltage-gated potassium channels"/>
    <property type="match status" value="1"/>
</dbReference>
<evidence type="ECO:0000256" key="4">
    <source>
        <dbReference type="ARBA" id="ARBA00022989"/>
    </source>
</evidence>
<keyword evidence="4 9" id="KW-1133">Transmembrane helix</keyword>
<keyword evidence="6 9" id="KW-0472">Membrane</keyword>
<dbReference type="GO" id="GO:0008076">
    <property type="term" value="C:voltage-gated potassium channel complex"/>
    <property type="evidence" value="ECO:0007669"/>
    <property type="project" value="InterPro"/>
</dbReference>
<keyword evidence="12" id="KW-1185">Reference proteome</keyword>
<evidence type="ECO:0000256" key="5">
    <source>
        <dbReference type="ARBA" id="ARBA00023065"/>
    </source>
</evidence>
<dbReference type="InterPro" id="IPR013099">
    <property type="entry name" value="K_chnl_dom"/>
</dbReference>
<dbReference type="InterPro" id="IPR027359">
    <property type="entry name" value="Volt_channel_dom_sf"/>
</dbReference>
<evidence type="ECO:0000256" key="7">
    <source>
        <dbReference type="ARBA" id="ARBA00023303"/>
    </source>
</evidence>
<protein>
    <recommendedName>
        <fullName evidence="10">Potassium channel domain-containing protein</fullName>
    </recommendedName>
</protein>
<comment type="subcellular location">
    <subcellularLocation>
        <location evidence="1">Membrane</location>
        <topology evidence="1">Multi-pass membrane protein</topology>
    </subcellularLocation>
</comment>
<feature type="coiled-coil region" evidence="8">
    <location>
        <begin position="211"/>
        <end position="238"/>
    </location>
</feature>
<dbReference type="EMBL" id="AZGC01000010">
    <property type="protein sequence ID" value="KRL96328.1"/>
    <property type="molecule type" value="Genomic_DNA"/>
</dbReference>
<dbReference type="AlphaFoldDB" id="A0A0R1UYY7"/>
<dbReference type="OrthoDB" id="9785285at2"/>
<name>A0A0R1UYY7_9LACO</name>
<dbReference type="Pfam" id="PF07885">
    <property type="entry name" value="Ion_trans_2"/>
    <property type="match status" value="1"/>
</dbReference>
<dbReference type="GO" id="GO:0001508">
    <property type="term" value="P:action potential"/>
    <property type="evidence" value="ECO:0007669"/>
    <property type="project" value="TreeGrafter"/>
</dbReference>
<feature type="transmembrane region" description="Helical" evidence="9">
    <location>
        <begin position="12"/>
        <end position="35"/>
    </location>
</feature>
<dbReference type="InterPro" id="IPR028325">
    <property type="entry name" value="VG_K_chnl"/>
</dbReference>
<keyword evidence="5" id="KW-0406">Ion transport</keyword>
<evidence type="ECO:0000256" key="8">
    <source>
        <dbReference type="SAM" id="Coils"/>
    </source>
</evidence>
<feature type="transmembrane region" description="Helical" evidence="9">
    <location>
        <begin position="47"/>
        <end position="65"/>
    </location>
</feature>